<proteinExistence type="predicted"/>
<name>C1H8A4_PARBA</name>
<dbReference type="VEuPathDB" id="FungiDB:PAAG_07081"/>
<dbReference type="KEGG" id="pbl:PAAG_07081"/>
<evidence type="ECO:0000313" key="2">
    <source>
        <dbReference type="EMBL" id="EEH36663.2"/>
    </source>
</evidence>
<sequence length="192" mass="21128">MKLLLCIHLALLGVVAVQGTPLNGVGVDAGPNGRKPDAMTLIRELQTDPHGFKHVGDDGIGRSYDRNGNVIDVLRLTNDELMQVAFTQTDPEAKKHLEEVWAGVNGHETPEKDLFSPPYNILPTRLTNPEFQDSLQMVEEENLALLQKKNAKGGLTPNINCRAFTCRNSAFCLSQGCTSCVQYDKFMGMNCI</sequence>
<keyword evidence="3" id="KW-1185">Reference proteome</keyword>
<dbReference type="EMBL" id="KN294012">
    <property type="protein sequence ID" value="EEH36663.2"/>
    <property type="molecule type" value="Genomic_DNA"/>
</dbReference>
<feature type="chain" id="PRO_5002910568" evidence="1">
    <location>
        <begin position="20"/>
        <end position="192"/>
    </location>
</feature>
<dbReference type="GeneID" id="9094366"/>
<evidence type="ECO:0000256" key="1">
    <source>
        <dbReference type="SAM" id="SignalP"/>
    </source>
</evidence>
<dbReference type="RefSeq" id="XP_015700553.1">
    <property type="nucleotide sequence ID" value="XM_015846118.1"/>
</dbReference>
<organism evidence="2 3">
    <name type="scientific">Paracoccidioides lutzii (strain ATCC MYA-826 / Pb01)</name>
    <name type="common">Paracoccidioides brasiliensis</name>
    <dbReference type="NCBI Taxonomy" id="502779"/>
    <lineage>
        <taxon>Eukaryota</taxon>
        <taxon>Fungi</taxon>
        <taxon>Dikarya</taxon>
        <taxon>Ascomycota</taxon>
        <taxon>Pezizomycotina</taxon>
        <taxon>Eurotiomycetes</taxon>
        <taxon>Eurotiomycetidae</taxon>
        <taxon>Onygenales</taxon>
        <taxon>Ajellomycetaceae</taxon>
        <taxon>Paracoccidioides</taxon>
    </lineage>
</organism>
<protein>
    <submittedName>
        <fullName evidence="2">Uncharacterized protein</fullName>
    </submittedName>
</protein>
<evidence type="ECO:0000313" key="3">
    <source>
        <dbReference type="Proteomes" id="UP000002059"/>
    </source>
</evidence>
<keyword evidence="1" id="KW-0732">Signal</keyword>
<dbReference type="OMA" id="FMGMNCI"/>
<dbReference type="HOGENOM" id="CLU_116798_1_0_1"/>
<feature type="signal peptide" evidence="1">
    <location>
        <begin position="1"/>
        <end position="19"/>
    </location>
</feature>
<dbReference type="Proteomes" id="UP000002059">
    <property type="component" value="Partially assembled WGS sequence"/>
</dbReference>
<gene>
    <name evidence="2" type="ORF">PAAG_07081</name>
</gene>
<dbReference type="eggNOG" id="ENOG502T23N">
    <property type="taxonomic scope" value="Eukaryota"/>
</dbReference>
<accession>C1H8A4</accession>
<reference evidence="2 3" key="1">
    <citation type="journal article" date="2011" name="PLoS Genet.">
        <title>Comparative genomic analysis of human fungal pathogens causing paracoccidioidomycosis.</title>
        <authorList>
            <person name="Desjardins C.A."/>
            <person name="Champion M.D."/>
            <person name="Holder J.W."/>
            <person name="Muszewska A."/>
            <person name="Goldberg J."/>
            <person name="Bailao A.M."/>
            <person name="Brigido M.M."/>
            <person name="Ferreira M.E."/>
            <person name="Garcia A.M."/>
            <person name="Grynberg M."/>
            <person name="Gujja S."/>
            <person name="Heiman D.I."/>
            <person name="Henn M.R."/>
            <person name="Kodira C.D."/>
            <person name="Leon-Narvaez H."/>
            <person name="Longo L.V."/>
            <person name="Ma L.J."/>
            <person name="Malavazi I."/>
            <person name="Matsuo A.L."/>
            <person name="Morais F.V."/>
            <person name="Pereira M."/>
            <person name="Rodriguez-Brito S."/>
            <person name="Sakthikumar S."/>
            <person name="Salem-Izacc S.M."/>
            <person name="Sykes S.M."/>
            <person name="Teixeira M.M."/>
            <person name="Vallejo M.C."/>
            <person name="Walter M.E."/>
            <person name="Yandava C."/>
            <person name="Young S."/>
            <person name="Zeng Q."/>
            <person name="Zucker J."/>
            <person name="Felipe M.S."/>
            <person name="Goldman G.H."/>
            <person name="Haas B.J."/>
            <person name="McEwen J.G."/>
            <person name="Nino-Vega G."/>
            <person name="Puccia R."/>
            <person name="San-Blas G."/>
            <person name="Soares C.M."/>
            <person name="Birren B.W."/>
            <person name="Cuomo C.A."/>
        </authorList>
    </citation>
    <scope>NUCLEOTIDE SEQUENCE [LARGE SCALE GENOMIC DNA]</scope>
    <source>
        <strain evidence="3">ATCC MYA-826 / Pb01</strain>
    </source>
</reference>
<dbReference type="STRING" id="502779.C1H8A4"/>
<dbReference type="AlphaFoldDB" id="C1H8A4"/>
<dbReference type="OrthoDB" id="3660917at2759"/>